<dbReference type="GO" id="GO:0020037">
    <property type="term" value="F:heme binding"/>
    <property type="evidence" value="ECO:0007669"/>
    <property type="project" value="InterPro"/>
</dbReference>
<dbReference type="InterPro" id="IPR002401">
    <property type="entry name" value="Cyt_P450_E_grp-I"/>
</dbReference>
<dbReference type="EMBL" id="MW149374">
    <property type="protein sequence ID" value="QTW43674.1"/>
    <property type="molecule type" value="mRNA"/>
</dbReference>
<dbReference type="FunFam" id="1.10.630.10:FF:000238">
    <property type="entry name" value="Cytochrome P450 2A6"/>
    <property type="match status" value="1"/>
</dbReference>
<feature type="binding site" description="axial binding residue" evidence="14">
    <location>
        <position position="440"/>
    </location>
    <ligand>
        <name>heme</name>
        <dbReference type="ChEBI" id="CHEBI:30413"/>
    </ligand>
    <ligandPart>
        <name>Fe</name>
        <dbReference type="ChEBI" id="CHEBI:18248"/>
    </ligandPart>
</feature>
<evidence type="ECO:0000256" key="4">
    <source>
        <dbReference type="ARBA" id="ARBA00004406"/>
    </source>
</evidence>
<proteinExistence type="evidence at transcript level"/>
<keyword evidence="10" id="KW-0560">Oxidoreductase</keyword>
<keyword evidence="6 14" id="KW-0349">Heme</keyword>
<dbReference type="GO" id="GO:0006082">
    <property type="term" value="P:organic acid metabolic process"/>
    <property type="evidence" value="ECO:0007669"/>
    <property type="project" value="TreeGrafter"/>
</dbReference>
<protein>
    <submittedName>
        <fullName evidence="15">CYP3033A1-2</fullName>
    </submittedName>
</protein>
<evidence type="ECO:0000256" key="12">
    <source>
        <dbReference type="ARBA" id="ARBA00023033"/>
    </source>
</evidence>
<keyword evidence="7 14" id="KW-0479">Metal-binding</keyword>
<evidence type="ECO:0000256" key="10">
    <source>
        <dbReference type="ARBA" id="ARBA00023002"/>
    </source>
</evidence>
<comment type="subcellular location">
    <subcellularLocation>
        <location evidence="4">Endoplasmic reticulum membrane</location>
        <topology evidence="4">Peripheral membrane protein</topology>
    </subcellularLocation>
    <subcellularLocation>
        <location evidence="3">Microsome membrane</location>
        <topology evidence="3">Peripheral membrane protein</topology>
    </subcellularLocation>
</comment>
<dbReference type="PRINTS" id="PR00463">
    <property type="entry name" value="EP450I"/>
</dbReference>
<evidence type="ECO:0000313" key="15">
    <source>
        <dbReference type="EMBL" id="QTW43674.1"/>
    </source>
</evidence>
<evidence type="ECO:0000256" key="14">
    <source>
        <dbReference type="PIRSR" id="PIRSR602401-1"/>
    </source>
</evidence>
<evidence type="ECO:0000256" key="5">
    <source>
        <dbReference type="ARBA" id="ARBA00010617"/>
    </source>
</evidence>
<evidence type="ECO:0000256" key="9">
    <source>
        <dbReference type="ARBA" id="ARBA00022848"/>
    </source>
</evidence>
<evidence type="ECO:0000256" key="8">
    <source>
        <dbReference type="ARBA" id="ARBA00022824"/>
    </source>
</evidence>
<dbReference type="OrthoDB" id="1103324at2759"/>
<keyword evidence="12" id="KW-0503">Monooxygenase</keyword>
<sequence>MNPIIGFAFLILVGWKLYKKWRLPKNFPPGPISLPVLGAIHHLSDNLLESFLHLRSKYGNIFGLRIGPTPTVVISDFHTCVKVFKDANFSARPTYLTEVMGSIMSRPEDDPSPNRGIVFSSGKIWDEQRKFILKKLSEFGVGKSRLEETVTEQVEMLVKLLRKDSIKGNVKLGERFSVSLVNSIWNIVTGSQFDLEDPLIHSIYKGIDRFIVSHRLIGVFMVFPWLRHIISYLGGALNKMKEDVRNMMKNIVDDHIDLSTGYDRDLVDSYITKMSETTDTTSSFFGRKGRTNLEQNMLELFGAGANPVATTLSFCFLYLAKNPKLQEKIFQEIDENVGTGSSISMEDVHKLPYTNAFIHEILRITAINFIGTPHMNFKDAKIGEYNVPAGTTVFSFLWYIMNDPTYWKSPREFIPERFIENGEFVKDERLIPFLVGRRQCIGMALAQTEMFLFFSNLVREFRFTESSSVPLPVPTPTMGFVMGCPEYEIKIEDR</sequence>
<name>A0A8B0MC43_EURAF</name>
<reference evidence="15" key="1">
    <citation type="submission" date="2020-10" db="EMBL/GenBank/DDBJ databases">
        <authorList>
            <person name="Kim D.-H."/>
        </authorList>
    </citation>
    <scope>NUCLEOTIDE SEQUENCE</scope>
</reference>
<dbReference type="GO" id="GO:0006805">
    <property type="term" value="P:xenobiotic metabolic process"/>
    <property type="evidence" value="ECO:0007669"/>
    <property type="project" value="TreeGrafter"/>
</dbReference>
<dbReference type="GO" id="GO:0005506">
    <property type="term" value="F:iron ion binding"/>
    <property type="evidence" value="ECO:0007669"/>
    <property type="project" value="InterPro"/>
</dbReference>
<comment type="similarity">
    <text evidence="5">Belongs to the cytochrome P450 family.</text>
</comment>
<keyword evidence="13" id="KW-0472">Membrane</keyword>
<dbReference type="InterPro" id="IPR001128">
    <property type="entry name" value="Cyt_P450"/>
</dbReference>
<dbReference type="AlphaFoldDB" id="A0A8B0MC43"/>
<evidence type="ECO:0000256" key="3">
    <source>
        <dbReference type="ARBA" id="ARBA00004174"/>
    </source>
</evidence>
<dbReference type="SUPFAM" id="SSF48264">
    <property type="entry name" value="Cytochrome P450"/>
    <property type="match status" value="1"/>
</dbReference>
<dbReference type="InterPro" id="IPR050182">
    <property type="entry name" value="Cytochrome_P450_fam2"/>
</dbReference>
<evidence type="ECO:0000256" key="13">
    <source>
        <dbReference type="ARBA" id="ARBA00023136"/>
    </source>
</evidence>
<dbReference type="GO" id="GO:0016712">
    <property type="term" value="F:oxidoreductase activity, acting on paired donors, with incorporation or reduction of molecular oxygen, reduced flavin or flavoprotein as one donor, and incorporation of one atom of oxygen"/>
    <property type="evidence" value="ECO:0007669"/>
    <property type="project" value="TreeGrafter"/>
</dbReference>
<dbReference type="PANTHER" id="PTHR24300:SF375">
    <property type="entry name" value="CYTOCHROME P450 FAMILY"/>
    <property type="match status" value="1"/>
</dbReference>
<evidence type="ECO:0000256" key="11">
    <source>
        <dbReference type="ARBA" id="ARBA00023004"/>
    </source>
</evidence>
<evidence type="ECO:0000256" key="6">
    <source>
        <dbReference type="ARBA" id="ARBA00022617"/>
    </source>
</evidence>
<organism evidence="15">
    <name type="scientific">Eurytemora affinis</name>
    <name type="common">Copepod</name>
    <name type="synonym">Temora affinis</name>
    <dbReference type="NCBI Taxonomy" id="88015"/>
    <lineage>
        <taxon>Eukaryota</taxon>
        <taxon>Metazoa</taxon>
        <taxon>Ecdysozoa</taxon>
        <taxon>Arthropoda</taxon>
        <taxon>Crustacea</taxon>
        <taxon>Multicrustacea</taxon>
        <taxon>Hexanauplia</taxon>
        <taxon>Copepoda</taxon>
        <taxon>Calanoida</taxon>
        <taxon>Temoridae</taxon>
        <taxon>Eurytemora</taxon>
    </lineage>
</organism>
<keyword evidence="11 14" id="KW-0408">Iron</keyword>
<dbReference type="Gene3D" id="1.10.630.10">
    <property type="entry name" value="Cytochrome P450"/>
    <property type="match status" value="1"/>
</dbReference>
<evidence type="ECO:0000256" key="2">
    <source>
        <dbReference type="ARBA" id="ARBA00003690"/>
    </source>
</evidence>
<reference evidence="15" key="2">
    <citation type="journal article" name="Mar. Pollut. Bull.">
        <title>The genome of the European estuarine calanoid copepod Eurytemora affinis: Potential use in molecular ecotoxicology.</title>
        <authorList>
            <person name="Choi B.S."/>
            <person name="Kim D.H."/>
            <person name="Kim M.S."/>
            <person name="Park J.C."/>
            <person name="Lee Y.H."/>
            <person name="Kim H.J."/>
            <person name="Jeong C.B."/>
            <person name="Hagiwara A."/>
            <person name="Souissi S."/>
            <person name="Lee J.S."/>
        </authorList>
    </citation>
    <scope>NUCLEOTIDE SEQUENCE</scope>
</reference>
<evidence type="ECO:0000256" key="1">
    <source>
        <dbReference type="ARBA" id="ARBA00001971"/>
    </source>
</evidence>
<keyword evidence="9" id="KW-0492">Microsome</keyword>
<dbReference type="Pfam" id="PF00067">
    <property type="entry name" value="p450"/>
    <property type="match status" value="1"/>
</dbReference>
<dbReference type="PRINTS" id="PR00385">
    <property type="entry name" value="P450"/>
</dbReference>
<dbReference type="InterPro" id="IPR036396">
    <property type="entry name" value="Cyt_P450_sf"/>
</dbReference>
<accession>A0A8B0MC43</accession>
<dbReference type="PANTHER" id="PTHR24300">
    <property type="entry name" value="CYTOCHROME P450 508A4-RELATED"/>
    <property type="match status" value="1"/>
</dbReference>
<keyword evidence="8" id="KW-0256">Endoplasmic reticulum</keyword>
<comment type="cofactor">
    <cofactor evidence="1 14">
        <name>heme</name>
        <dbReference type="ChEBI" id="CHEBI:30413"/>
    </cofactor>
</comment>
<comment type="function">
    <text evidence="2">May be involved in the metabolism of insect hormones and in the breakdown of synthetic insecticides.</text>
</comment>
<evidence type="ECO:0000256" key="7">
    <source>
        <dbReference type="ARBA" id="ARBA00022723"/>
    </source>
</evidence>
<dbReference type="GO" id="GO:0005789">
    <property type="term" value="C:endoplasmic reticulum membrane"/>
    <property type="evidence" value="ECO:0007669"/>
    <property type="project" value="UniProtKB-SubCell"/>
</dbReference>